<feature type="signal peptide" evidence="4">
    <location>
        <begin position="1"/>
        <end position="32"/>
    </location>
</feature>
<proteinExistence type="predicted"/>
<protein>
    <recommendedName>
        <fullName evidence="7">DUF481 domain-containing protein</fullName>
    </recommendedName>
</protein>
<evidence type="ECO:0008006" key="7">
    <source>
        <dbReference type="Google" id="ProtNLM"/>
    </source>
</evidence>
<name>A0A418NNY3_9SPHN</name>
<accession>A0A418NNY3</accession>
<comment type="caution">
    <text evidence="5">The sequence shown here is derived from an EMBL/GenBank/DDBJ whole genome shotgun (WGS) entry which is preliminary data.</text>
</comment>
<keyword evidence="3" id="KW-0998">Cell outer membrane</keyword>
<comment type="subcellular location">
    <subcellularLocation>
        <location evidence="1">Cell outer membrane</location>
    </subcellularLocation>
</comment>
<dbReference type="GO" id="GO:0009279">
    <property type="term" value="C:cell outer membrane"/>
    <property type="evidence" value="ECO:0007669"/>
    <property type="project" value="UniProtKB-SubCell"/>
</dbReference>
<evidence type="ECO:0000256" key="3">
    <source>
        <dbReference type="ARBA" id="ARBA00023237"/>
    </source>
</evidence>
<reference evidence="5 6" key="1">
    <citation type="submission" date="2018-08" db="EMBL/GenBank/DDBJ databases">
        <title>Erythrobacter zhengii sp.nov., a bacterium isolated from deep-sea sediment.</title>
        <authorList>
            <person name="Fang C."/>
            <person name="Wu Y.-H."/>
            <person name="Sun C."/>
            <person name="Wang H."/>
            <person name="Cheng H."/>
            <person name="Meng F.-X."/>
            <person name="Wang C.-S."/>
            <person name="Xu X.-W."/>
        </authorList>
    </citation>
    <scope>NUCLEOTIDE SEQUENCE [LARGE SCALE GENOMIC DNA]</scope>
    <source>
        <strain evidence="5 6">V18</strain>
    </source>
</reference>
<sequence>MQGKPLHFHTRRALAAAIVMLTILLPALPVQAQSDEGDWELDPYARIEVGMVTSQSRDRDDELIIVGDGGYLRGQVGVELKDDSTSITLEADRIQVERFGNATGRDRYDRDRFTASVEQELGDDWAIRLQGRVYDDLVSVESSDTDEVQASIRIEYQPVLDHRVRATVTWREREYADTDGPGGTASEGDGVRVDVDYRHRIGRYHYVGVDLRTEEIDSDNPERAYTRESASLSYTRPITDNLRVRPAIELRHTQFRGRMTPGGIPRDDTQIVPEVEFLWWPGPWRIEAEAKYLFGTSNDPLRTREGYRLSLSVGYVF</sequence>
<dbReference type="InterPro" id="IPR036942">
    <property type="entry name" value="Beta-barrel_TonB_sf"/>
</dbReference>
<evidence type="ECO:0000313" key="5">
    <source>
        <dbReference type="EMBL" id="RIV83870.1"/>
    </source>
</evidence>
<dbReference type="Gene3D" id="2.40.170.20">
    <property type="entry name" value="TonB-dependent receptor, beta-barrel domain"/>
    <property type="match status" value="1"/>
</dbReference>
<dbReference type="SUPFAM" id="SSF56935">
    <property type="entry name" value="Porins"/>
    <property type="match status" value="1"/>
</dbReference>
<keyword evidence="4" id="KW-0732">Signal</keyword>
<evidence type="ECO:0000256" key="4">
    <source>
        <dbReference type="SAM" id="SignalP"/>
    </source>
</evidence>
<dbReference type="EMBL" id="QXFL01000008">
    <property type="protein sequence ID" value="RIV83870.1"/>
    <property type="molecule type" value="Genomic_DNA"/>
</dbReference>
<keyword evidence="6" id="KW-1185">Reference proteome</keyword>
<dbReference type="AlphaFoldDB" id="A0A418NNY3"/>
<evidence type="ECO:0000256" key="1">
    <source>
        <dbReference type="ARBA" id="ARBA00004442"/>
    </source>
</evidence>
<gene>
    <name evidence="5" type="ORF">D2V07_15405</name>
</gene>
<dbReference type="Proteomes" id="UP000286576">
    <property type="component" value="Unassembled WGS sequence"/>
</dbReference>
<keyword evidence="2" id="KW-0472">Membrane</keyword>
<organism evidence="5 6">
    <name type="scientific">Aurantiacibacter zhengii</name>
    <dbReference type="NCBI Taxonomy" id="2307003"/>
    <lineage>
        <taxon>Bacteria</taxon>
        <taxon>Pseudomonadati</taxon>
        <taxon>Pseudomonadota</taxon>
        <taxon>Alphaproteobacteria</taxon>
        <taxon>Sphingomonadales</taxon>
        <taxon>Erythrobacteraceae</taxon>
        <taxon>Aurantiacibacter</taxon>
    </lineage>
</organism>
<feature type="chain" id="PRO_5019137980" description="DUF481 domain-containing protein" evidence="4">
    <location>
        <begin position="33"/>
        <end position="317"/>
    </location>
</feature>
<evidence type="ECO:0000256" key="2">
    <source>
        <dbReference type="ARBA" id="ARBA00023136"/>
    </source>
</evidence>
<evidence type="ECO:0000313" key="6">
    <source>
        <dbReference type="Proteomes" id="UP000286576"/>
    </source>
</evidence>